<dbReference type="RefSeq" id="WP_198738177.1">
    <property type="nucleotide sequence ID" value="NZ_JAEIOS010000011.1"/>
</dbReference>
<dbReference type="CDD" id="cd12797">
    <property type="entry name" value="M23_peptidase"/>
    <property type="match status" value="1"/>
</dbReference>
<comment type="caution">
    <text evidence="3">The sequence shown here is derived from an EMBL/GenBank/DDBJ whole genome shotgun (WGS) entry which is preliminary data.</text>
</comment>
<feature type="domain" description="M23ase beta-sheet core" evidence="2">
    <location>
        <begin position="68"/>
        <end position="159"/>
    </location>
</feature>
<dbReference type="GO" id="GO:0004222">
    <property type="term" value="F:metalloendopeptidase activity"/>
    <property type="evidence" value="ECO:0007669"/>
    <property type="project" value="TreeGrafter"/>
</dbReference>
<evidence type="ECO:0000256" key="1">
    <source>
        <dbReference type="SAM" id="SignalP"/>
    </source>
</evidence>
<dbReference type="Pfam" id="PF01551">
    <property type="entry name" value="Peptidase_M23"/>
    <property type="match status" value="1"/>
</dbReference>
<reference evidence="3" key="1">
    <citation type="submission" date="2020-12" db="EMBL/GenBank/DDBJ databases">
        <title>Genome public.</title>
        <authorList>
            <person name="Sun Q."/>
        </authorList>
    </citation>
    <scope>NUCLEOTIDE SEQUENCE</scope>
    <source>
        <strain evidence="3">CCM 8863</strain>
    </source>
</reference>
<evidence type="ECO:0000259" key="2">
    <source>
        <dbReference type="Pfam" id="PF01551"/>
    </source>
</evidence>
<organism evidence="3 4">
    <name type="scientific">Corynebacterium meridianum</name>
    <dbReference type="NCBI Taxonomy" id="2765363"/>
    <lineage>
        <taxon>Bacteria</taxon>
        <taxon>Bacillati</taxon>
        <taxon>Actinomycetota</taxon>
        <taxon>Actinomycetes</taxon>
        <taxon>Mycobacteriales</taxon>
        <taxon>Corynebacteriaceae</taxon>
        <taxon>Corynebacterium</taxon>
    </lineage>
</organism>
<dbReference type="EMBL" id="JAEIOS010000011">
    <property type="protein sequence ID" value="MBI8989169.1"/>
    <property type="molecule type" value="Genomic_DNA"/>
</dbReference>
<gene>
    <name evidence="3" type="ORF">JDV75_05265</name>
</gene>
<accession>A0A934I6D5</accession>
<dbReference type="InterPro" id="IPR016047">
    <property type="entry name" value="M23ase_b-sheet_dom"/>
</dbReference>
<feature type="signal peptide" evidence="1">
    <location>
        <begin position="1"/>
        <end position="24"/>
    </location>
</feature>
<dbReference type="PANTHER" id="PTHR21666:SF270">
    <property type="entry name" value="MUREIN HYDROLASE ACTIVATOR ENVC"/>
    <property type="match status" value="1"/>
</dbReference>
<dbReference type="InterPro" id="IPR011055">
    <property type="entry name" value="Dup_hybrid_motif"/>
</dbReference>
<name>A0A934I6D5_9CORY</name>
<keyword evidence="1" id="KW-0732">Signal</keyword>
<dbReference type="AlphaFoldDB" id="A0A934I6D5"/>
<evidence type="ECO:0000313" key="3">
    <source>
        <dbReference type="EMBL" id="MBI8989169.1"/>
    </source>
</evidence>
<proteinExistence type="predicted"/>
<dbReference type="PANTHER" id="PTHR21666">
    <property type="entry name" value="PEPTIDASE-RELATED"/>
    <property type="match status" value="1"/>
</dbReference>
<dbReference type="Proteomes" id="UP000645966">
    <property type="component" value="Unassembled WGS sequence"/>
</dbReference>
<evidence type="ECO:0000313" key="4">
    <source>
        <dbReference type="Proteomes" id="UP000645966"/>
    </source>
</evidence>
<keyword evidence="4" id="KW-1185">Reference proteome</keyword>
<dbReference type="InterPro" id="IPR050570">
    <property type="entry name" value="Cell_wall_metabolism_enzyme"/>
</dbReference>
<feature type="chain" id="PRO_5038454228" evidence="1">
    <location>
        <begin position="25"/>
        <end position="177"/>
    </location>
</feature>
<sequence>MNNRTKNTLRSRHIAAVASLSLLAVFLTTIHPGGGHTAGAWVSPTTGGENPGMVLRPFAPPAHDWLPGHRGVDLALPRGRPVRAAGDGTVFFSGTVAGTATVSIDHPDGTRTTYQPVIGTVTAGDPVTEGQVIGTLGTDPRGWPGLSWGARRDGAYVNPLGLLPRPLIRLKPVDGPA</sequence>
<dbReference type="SUPFAM" id="SSF51261">
    <property type="entry name" value="Duplicated hybrid motif"/>
    <property type="match status" value="1"/>
</dbReference>
<protein>
    <submittedName>
        <fullName evidence="3">M23 family metallopeptidase</fullName>
    </submittedName>
</protein>
<dbReference type="Gene3D" id="2.70.70.10">
    <property type="entry name" value="Glucose Permease (Domain IIA)"/>
    <property type="match status" value="1"/>
</dbReference>